<organism evidence="2 3">
    <name type="scientific">Lactuca virosa</name>
    <dbReference type="NCBI Taxonomy" id="75947"/>
    <lineage>
        <taxon>Eukaryota</taxon>
        <taxon>Viridiplantae</taxon>
        <taxon>Streptophyta</taxon>
        <taxon>Embryophyta</taxon>
        <taxon>Tracheophyta</taxon>
        <taxon>Spermatophyta</taxon>
        <taxon>Magnoliopsida</taxon>
        <taxon>eudicotyledons</taxon>
        <taxon>Gunneridae</taxon>
        <taxon>Pentapetalae</taxon>
        <taxon>asterids</taxon>
        <taxon>campanulids</taxon>
        <taxon>Asterales</taxon>
        <taxon>Asteraceae</taxon>
        <taxon>Cichorioideae</taxon>
        <taxon>Cichorieae</taxon>
        <taxon>Lactucinae</taxon>
        <taxon>Lactuca</taxon>
    </lineage>
</organism>
<sequence>MHIRCEPSFFLTKRINAPHDELLRRRNCLPNSSCSYDDSSCTSGGANRYGALAIRVAPGTRSILNSTYLSGGTPGNSSGKTSTNSLATGTFETETGSLTHVSTTYTK</sequence>
<dbReference type="AlphaFoldDB" id="A0AAU9M2D4"/>
<name>A0AAU9M2D4_9ASTR</name>
<accession>A0AAU9M2D4</accession>
<dbReference type="Proteomes" id="UP001157418">
    <property type="component" value="Unassembled WGS sequence"/>
</dbReference>
<dbReference type="EMBL" id="CAKMRJ010001112">
    <property type="protein sequence ID" value="CAH1420925.1"/>
    <property type="molecule type" value="Genomic_DNA"/>
</dbReference>
<evidence type="ECO:0000256" key="1">
    <source>
        <dbReference type="SAM" id="MobiDB-lite"/>
    </source>
</evidence>
<gene>
    <name evidence="2" type="ORF">LVIROSA_LOCUS8354</name>
</gene>
<evidence type="ECO:0000313" key="3">
    <source>
        <dbReference type="Proteomes" id="UP001157418"/>
    </source>
</evidence>
<evidence type="ECO:0000313" key="2">
    <source>
        <dbReference type="EMBL" id="CAH1420925.1"/>
    </source>
</evidence>
<keyword evidence="3" id="KW-1185">Reference proteome</keyword>
<comment type="caution">
    <text evidence="2">The sequence shown here is derived from an EMBL/GenBank/DDBJ whole genome shotgun (WGS) entry which is preliminary data.</text>
</comment>
<feature type="region of interest" description="Disordered" evidence="1">
    <location>
        <begin position="69"/>
        <end position="107"/>
    </location>
</feature>
<reference evidence="2 3" key="1">
    <citation type="submission" date="2022-01" db="EMBL/GenBank/DDBJ databases">
        <authorList>
            <person name="Xiong W."/>
            <person name="Schranz E."/>
        </authorList>
    </citation>
    <scope>NUCLEOTIDE SEQUENCE [LARGE SCALE GENOMIC DNA]</scope>
</reference>
<protein>
    <submittedName>
        <fullName evidence="2">Uncharacterized protein</fullName>
    </submittedName>
</protein>
<proteinExistence type="predicted"/>